<dbReference type="Gene3D" id="3.40.50.150">
    <property type="entry name" value="Vaccinia Virus protein VP39"/>
    <property type="match status" value="1"/>
</dbReference>
<dbReference type="InterPro" id="IPR029063">
    <property type="entry name" value="SAM-dependent_MTases_sf"/>
</dbReference>
<dbReference type="EMBL" id="CP090174">
    <property type="protein sequence ID" value="UJO24554.1"/>
    <property type="molecule type" value="Genomic_DNA"/>
</dbReference>
<evidence type="ECO:0000313" key="2">
    <source>
        <dbReference type="EMBL" id="UJO24554.1"/>
    </source>
</evidence>
<organism evidence="2 3">
    <name type="scientific">Passalora fulva</name>
    <name type="common">Tomato leaf mold</name>
    <name type="synonym">Cladosporium fulvum</name>
    <dbReference type="NCBI Taxonomy" id="5499"/>
    <lineage>
        <taxon>Eukaryota</taxon>
        <taxon>Fungi</taxon>
        <taxon>Dikarya</taxon>
        <taxon>Ascomycota</taxon>
        <taxon>Pezizomycotina</taxon>
        <taxon>Dothideomycetes</taxon>
        <taxon>Dothideomycetidae</taxon>
        <taxon>Mycosphaerellales</taxon>
        <taxon>Mycosphaerellaceae</taxon>
        <taxon>Fulvia</taxon>
    </lineage>
</organism>
<dbReference type="GO" id="GO:0008168">
    <property type="term" value="F:methyltransferase activity"/>
    <property type="evidence" value="ECO:0007669"/>
    <property type="project" value="UniProtKB-KW"/>
</dbReference>
<dbReference type="GeneID" id="71993355"/>
<dbReference type="AlphaFoldDB" id="A0A9Q8PKY6"/>
<evidence type="ECO:0000313" key="3">
    <source>
        <dbReference type="Proteomes" id="UP000756132"/>
    </source>
</evidence>
<accession>A0A9Q8PKY6</accession>
<dbReference type="SUPFAM" id="SSF53335">
    <property type="entry name" value="S-adenosyl-L-methionine-dependent methyltransferases"/>
    <property type="match status" value="1"/>
</dbReference>
<keyword evidence="2" id="KW-0489">Methyltransferase</keyword>
<dbReference type="OMA" id="WESGGFK"/>
<protein>
    <submittedName>
        <fullName evidence="2">Methyltransferase-like protein 27</fullName>
    </submittedName>
</protein>
<reference evidence="2" key="1">
    <citation type="submission" date="2021-12" db="EMBL/GenBank/DDBJ databases">
        <authorList>
            <person name="Zaccaron A."/>
            <person name="Stergiopoulos I."/>
        </authorList>
    </citation>
    <scope>NUCLEOTIDE SEQUENCE</scope>
    <source>
        <strain evidence="2">Race5_Kim</strain>
    </source>
</reference>
<proteinExistence type="predicted"/>
<name>A0A9Q8PKY6_PASFU</name>
<dbReference type="PANTHER" id="PTHR42912:SF93">
    <property type="entry name" value="N6-ADENOSINE-METHYLTRANSFERASE TMT1A"/>
    <property type="match status" value="1"/>
</dbReference>
<dbReference type="CDD" id="cd02440">
    <property type="entry name" value="AdoMet_MTases"/>
    <property type="match status" value="1"/>
</dbReference>
<dbReference type="PANTHER" id="PTHR42912">
    <property type="entry name" value="METHYLTRANSFERASE"/>
    <property type="match status" value="1"/>
</dbReference>
<keyword evidence="3" id="KW-1185">Reference proteome</keyword>
<gene>
    <name evidence="2" type="ORF">CLAFUR5_13477</name>
</gene>
<dbReference type="Pfam" id="PF13649">
    <property type="entry name" value="Methyltransf_25"/>
    <property type="match status" value="1"/>
</dbReference>
<dbReference type="GO" id="GO:0032259">
    <property type="term" value="P:methylation"/>
    <property type="evidence" value="ECO:0007669"/>
    <property type="project" value="UniProtKB-KW"/>
</dbReference>
<dbReference type="Proteomes" id="UP000756132">
    <property type="component" value="Chromosome 12"/>
</dbReference>
<sequence>MSDRKDLTHTTSGQSAEYLTRAYNLKDANGAKDLYEEWASSYDTDLQSSSYTSPQLAVTAVLKNITPSPSHLKILDAGCGTGLVGLHFSHSPLTFTIDGLDLTPAMLKVARQKGIYQDLDVADLTKPIERVDGSYDVCTCVGTLTKGHVGPQVFNEFVRVVAHGGIIVATVHDDVWESGGYRSVVEGLERRDLVEVVGTEEFGMVEGSGKGGRMVVLRKR</sequence>
<dbReference type="KEGG" id="ffu:CLAFUR5_13477"/>
<dbReference type="InterPro" id="IPR050508">
    <property type="entry name" value="Methyltransf_Superfamily"/>
</dbReference>
<dbReference type="InterPro" id="IPR041698">
    <property type="entry name" value="Methyltransf_25"/>
</dbReference>
<reference evidence="2" key="2">
    <citation type="journal article" date="2022" name="Microb. Genom.">
        <title>A chromosome-scale genome assembly of the tomato pathogen Cladosporium fulvum reveals a compartmentalized genome architecture and the presence of a dispensable chromosome.</title>
        <authorList>
            <person name="Zaccaron A.Z."/>
            <person name="Chen L.H."/>
            <person name="Samaras A."/>
            <person name="Stergiopoulos I."/>
        </authorList>
    </citation>
    <scope>NUCLEOTIDE SEQUENCE</scope>
    <source>
        <strain evidence="2">Race5_Kim</strain>
    </source>
</reference>
<evidence type="ECO:0000259" key="1">
    <source>
        <dbReference type="Pfam" id="PF13649"/>
    </source>
</evidence>
<feature type="domain" description="Methyltransferase" evidence="1">
    <location>
        <begin position="74"/>
        <end position="165"/>
    </location>
</feature>
<keyword evidence="2" id="KW-0808">Transferase</keyword>
<dbReference type="RefSeq" id="XP_047768920.1">
    <property type="nucleotide sequence ID" value="XM_047912625.1"/>
</dbReference>
<dbReference type="OrthoDB" id="66144at2759"/>